<evidence type="ECO:0000259" key="4">
    <source>
        <dbReference type="Pfam" id="PF20511"/>
    </source>
</evidence>
<keyword evidence="7" id="KW-1185">Reference proteome</keyword>
<keyword evidence="1 3" id="KW-0479">Metal-binding</keyword>
<evidence type="ECO:0000313" key="6">
    <source>
        <dbReference type="EMBL" id="CAG7646798.1"/>
    </source>
</evidence>
<proteinExistence type="inferred from homology"/>
<evidence type="ECO:0000313" key="7">
    <source>
        <dbReference type="Proteomes" id="UP000730618"/>
    </source>
</evidence>
<sequence length="321" mass="35577">MKPYPLQCKPEFKERVWGGRALERFGLNLPEGHIGEGWMIGDHPNGTTSVVNGELAGMGLDQIREQYGETFFGSKGFSEKNGRFPLLIKLLDCQDDLSVQVHPNDHYDRLPKGELGKTEMWYILDAKPGAKIIYGLKDGVNREQLAAAIEQNRIMDCLNEITVEPGDSFYIPAGTVHALGAGILVAEIQQNSDSTYRLYDYDRLGLDGKPRELHIEDSLSVIAYEGSGATYMKTELSRAGEWLTLAQSPFFVTEKGEVDGAWSLSTLSDSFVIHIICEGTGSIRYADGELQVKPGECYLLPANLGSYELTGRMTVLRSYLP</sequence>
<feature type="domain" description="Mannose-6-phosphate isomerase cupin" evidence="5">
    <location>
        <begin position="244"/>
        <end position="319"/>
    </location>
</feature>
<keyword evidence="3 6" id="KW-0413">Isomerase</keyword>
<dbReference type="Proteomes" id="UP000730618">
    <property type="component" value="Unassembled WGS sequence"/>
</dbReference>
<comment type="caution">
    <text evidence="6">The sequence shown here is derived from an EMBL/GenBank/DDBJ whole genome shotgun (WGS) entry which is preliminary data.</text>
</comment>
<name>A0ABN7TM87_9BACL</name>
<comment type="cofactor">
    <cofactor evidence="3">
        <name>Zn(2+)</name>
        <dbReference type="ChEBI" id="CHEBI:29105"/>
    </cofactor>
</comment>
<keyword evidence="2 3" id="KW-0862">Zinc</keyword>
<dbReference type="Pfam" id="PF20511">
    <property type="entry name" value="PMI_typeI_cat"/>
    <property type="match status" value="1"/>
</dbReference>
<dbReference type="Pfam" id="PF21621">
    <property type="entry name" value="MPI_cupin_dom"/>
    <property type="match status" value="1"/>
</dbReference>
<dbReference type="EC" id="5.3.1.8" evidence="3"/>
<dbReference type="PANTHER" id="PTHR42742">
    <property type="entry name" value="TRANSCRIPTIONAL REPRESSOR MPRA"/>
    <property type="match status" value="1"/>
</dbReference>
<dbReference type="EMBL" id="CAJVCE010000010">
    <property type="protein sequence ID" value="CAG7646798.1"/>
    <property type="molecule type" value="Genomic_DNA"/>
</dbReference>
<dbReference type="CDD" id="cd07010">
    <property type="entry name" value="cupin_PMI_type_I_N_bac"/>
    <property type="match status" value="1"/>
</dbReference>
<evidence type="ECO:0000256" key="2">
    <source>
        <dbReference type="ARBA" id="ARBA00022833"/>
    </source>
</evidence>
<reference evidence="6 7" key="1">
    <citation type="submission" date="2021-06" db="EMBL/GenBank/DDBJ databases">
        <authorList>
            <person name="Criscuolo A."/>
        </authorList>
    </citation>
    <scope>NUCLEOTIDE SEQUENCE [LARGE SCALE GENOMIC DNA]</scope>
    <source>
        <strain evidence="7">CIP 111802</strain>
    </source>
</reference>
<evidence type="ECO:0000259" key="5">
    <source>
        <dbReference type="Pfam" id="PF21621"/>
    </source>
</evidence>
<gene>
    <name evidence="6" type="primary">yvyI</name>
    <name evidence="6" type="ORF">PAECIP111802_03834</name>
</gene>
<dbReference type="PANTHER" id="PTHR42742:SF3">
    <property type="entry name" value="FRUCTOKINASE"/>
    <property type="match status" value="1"/>
</dbReference>
<feature type="domain" description="Phosphomannose isomerase type I catalytic" evidence="4">
    <location>
        <begin position="8"/>
        <end position="109"/>
    </location>
</feature>
<dbReference type="RefSeq" id="WP_218100126.1">
    <property type="nucleotide sequence ID" value="NZ_CAJVCE010000010.1"/>
</dbReference>
<dbReference type="InterPro" id="IPR049071">
    <property type="entry name" value="MPI_cupin_dom"/>
</dbReference>
<dbReference type="InterPro" id="IPR051804">
    <property type="entry name" value="Carb_Metab_Reg_Kinase/Isom"/>
</dbReference>
<evidence type="ECO:0000256" key="1">
    <source>
        <dbReference type="ARBA" id="ARBA00022723"/>
    </source>
</evidence>
<comment type="catalytic activity">
    <reaction evidence="3">
        <text>D-mannose 6-phosphate = D-fructose 6-phosphate</text>
        <dbReference type="Rhea" id="RHEA:12356"/>
        <dbReference type="ChEBI" id="CHEBI:58735"/>
        <dbReference type="ChEBI" id="CHEBI:61527"/>
        <dbReference type="EC" id="5.3.1.8"/>
    </reaction>
</comment>
<dbReference type="InterPro" id="IPR014628">
    <property type="entry name" value="Man6P_isomerase_Firm_short"/>
</dbReference>
<dbReference type="PIRSF" id="PIRSF036894">
    <property type="entry name" value="PMI_Firm_short"/>
    <property type="match status" value="1"/>
</dbReference>
<dbReference type="GO" id="GO:0004476">
    <property type="term" value="F:mannose-6-phosphate isomerase activity"/>
    <property type="evidence" value="ECO:0007669"/>
    <property type="project" value="UniProtKB-EC"/>
</dbReference>
<protein>
    <recommendedName>
        <fullName evidence="3">Mannose-6-phosphate isomerase</fullName>
        <ecNumber evidence="3">5.3.1.8</ecNumber>
    </recommendedName>
</protein>
<dbReference type="InterPro" id="IPR046457">
    <property type="entry name" value="PMI_typeI_cat"/>
</dbReference>
<comment type="similarity">
    <text evidence="3">Belongs to the mannose-6-phosphate isomerase type 1 family.</text>
</comment>
<organism evidence="6 7">
    <name type="scientific">Paenibacillus allorhizosphaerae</name>
    <dbReference type="NCBI Taxonomy" id="2849866"/>
    <lineage>
        <taxon>Bacteria</taxon>
        <taxon>Bacillati</taxon>
        <taxon>Bacillota</taxon>
        <taxon>Bacilli</taxon>
        <taxon>Bacillales</taxon>
        <taxon>Paenibacillaceae</taxon>
        <taxon>Paenibacillus</taxon>
    </lineage>
</organism>
<evidence type="ECO:0000256" key="3">
    <source>
        <dbReference type="PIRNR" id="PIRNR036894"/>
    </source>
</evidence>
<accession>A0ABN7TM87</accession>